<dbReference type="RefSeq" id="WP_327600297.1">
    <property type="nucleotide sequence ID" value="NZ_JAYXHS010000003.1"/>
</dbReference>
<gene>
    <name evidence="6" type="ORF">VVD49_16450</name>
</gene>
<dbReference type="SUPFAM" id="SSF55073">
    <property type="entry name" value="Nucleotide cyclase"/>
    <property type="match status" value="1"/>
</dbReference>
<dbReference type="InterPro" id="IPR013767">
    <property type="entry name" value="PAS_fold"/>
</dbReference>
<keyword evidence="7" id="KW-1185">Reference proteome</keyword>
<evidence type="ECO:0000313" key="6">
    <source>
        <dbReference type="EMBL" id="MEC5387322.1"/>
    </source>
</evidence>
<dbReference type="Gene3D" id="3.40.50.2300">
    <property type="match status" value="1"/>
</dbReference>
<proteinExistence type="predicted"/>
<feature type="domain" description="Response regulatory" evidence="2">
    <location>
        <begin position="39"/>
        <end position="153"/>
    </location>
</feature>
<dbReference type="Pfam" id="PF00990">
    <property type="entry name" value="GGDEF"/>
    <property type="match status" value="1"/>
</dbReference>
<evidence type="ECO:0000259" key="2">
    <source>
        <dbReference type="PROSITE" id="PS50110"/>
    </source>
</evidence>
<evidence type="ECO:0000259" key="4">
    <source>
        <dbReference type="PROSITE" id="PS50883"/>
    </source>
</evidence>
<dbReference type="Pfam" id="PF00563">
    <property type="entry name" value="EAL"/>
    <property type="match status" value="1"/>
</dbReference>
<dbReference type="SMART" id="SM00267">
    <property type="entry name" value="GGDEF"/>
    <property type="match status" value="1"/>
</dbReference>
<dbReference type="EMBL" id="JAYXHS010000003">
    <property type="protein sequence ID" value="MEC5387322.1"/>
    <property type="molecule type" value="Genomic_DNA"/>
</dbReference>
<dbReference type="NCBIfam" id="TIGR00229">
    <property type="entry name" value="sensory_box"/>
    <property type="match status" value="1"/>
</dbReference>
<dbReference type="PANTHER" id="PTHR44757:SF2">
    <property type="entry name" value="BIOFILM ARCHITECTURE MAINTENANCE PROTEIN MBAA"/>
    <property type="match status" value="1"/>
</dbReference>
<sequence>METLKVSGETFHITDHASSEFERLFSDPTETAVFSLIDSILVVEDDVMLGESMIALLGTEDREFVYVPSVAEALLELEARSFNLVMLDYRLPDATGLSVMEWLRSRNRPEAVIIISGEDTIEAVVGGLRRGACDYLRKPYHPDQLRHAVDSALRKVELARSNEAMRSRLVQSERLHRYVVESSLDLIFTLTPDGRISYINTRVESLLGMPRHELIGQPYQRLLWEDDHDSGHFAMCERRTGGRSSANIELRLRRGNGMSGVDGFTPGNAFVTIALNSMGMYAGSDGNMPRRFIGTYAVARDISERKRAEEMIAYQAYHDQLTGLPNRTLFKDRLNVSIAQAQRRDSLLGVMFVDLDRFKLVNDSFGHAEGDKLLHGLATRLKRCLRRGDTLARQGGDEFTILLPDLASVDDATTIADKIFKELRPVFQIGGTELRATVSLGISIFPRDGNTADQLIQRADIAMYSVKTHGKNKYSYFQPEMDAAHMQRITLERELQRAIDRDELYLEYQPKYSMQHQRVVGVEALVRWCHPVKGEIPPVEFIPIAEDTSLIHAISDCVIEKACAQLGAWQRGPCQDMRLSLNLSPRDFDRDDIVERVASTARQYGIRAGTLEIEITESSLLHNADSVSQKIRLLRDQGIGVSIDDFGTGFSSLAYLLKLPVNSLKIDRSFVQELGLNCAQHPIVSAIAGVAQGFGLHMVAEGVETEEQVEALSAVGCDEMQGFFFSRPVSAEQITERLRLRAVA</sequence>
<feature type="domain" description="GGDEF" evidence="5">
    <location>
        <begin position="346"/>
        <end position="479"/>
    </location>
</feature>
<dbReference type="SUPFAM" id="SSF52172">
    <property type="entry name" value="CheY-like"/>
    <property type="match status" value="1"/>
</dbReference>
<dbReference type="Pfam" id="PF00072">
    <property type="entry name" value="Response_reg"/>
    <property type="match status" value="1"/>
</dbReference>
<dbReference type="SMART" id="SM00052">
    <property type="entry name" value="EAL"/>
    <property type="match status" value="1"/>
</dbReference>
<evidence type="ECO:0000259" key="5">
    <source>
        <dbReference type="PROSITE" id="PS50887"/>
    </source>
</evidence>
<evidence type="ECO:0000313" key="7">
    <source>
        <dbReference type="Proteomes" id="UP001331561"/>
    </source>
</evidence>
<dbReference type="InterPro" id="IPR035919">
    <property type="entry name" value="EAL_sf"/>
</dbReference>
<dbReference type="SMART" id="SM00091">
    <property type="entry name" value="PAS"/>
    <property type="match status" value="1"/>
</dbReference>
<dbReference type="SUPFAM" id="SSF141868">
    <property type="entry name" value="EAL domain-like"/>
    <property type="match status" value="1"/>
</dbReference>
<dbReference type="InterPro" id="IPR000160">
    <property type="entry name" value="GGDEF_dom"/>
</dbReference>
<dbReference type="PANTHER" id="PTHR44757">
    <property type="entry name" value="DIGUANYLATE CYCLASE DGCP"/>
    <property type="match status" value="1"/>
</dbReference>
<evidence type="ECO:0000256" key="1">
    <source>
        <dbReference type="PROSITE-ProRule" id="PRU00169"/>
    </source>
</evidence>
<dbReference type="InterPro" id="IPR035965">
    <property type="entry name" value="PAS-like_dom_sf"/>
</dbReference>
<keyword evidence="1" id="KW-0597">Phosphoprotein</keyword>
<dbReference type="InterPro" id="IPR052155">
    <property type="entry name" value="Biofilm_reg_signaling"/>
</dbReference>
<dbReference type="InterPro" id="IPR001633">
    <property type="entry name" value="EAL_dom"/>
</dbReference>
<dbReference type="InterPro" id="IPR000014">
    <property type="entry name" value="PAS"/>
</dbReference>
<dbReference type="PROSITE" id="PS50110">
    <property type="entry name" value="RESPONSE_REGULATORY"/>
    <property type="match status" value="1"/>
</dbReference>
<organism evidence="6 7">
    <name type="scientific">Uliginosibacterium silvisoli</name>
    <dbReference type="NCBI Taxonomy" id="3114758"/>
    <lineage>
        <taxon>Bacteria</taxon>
        <taxon>Pseudomonadati</taxon>
        <taxon>Pseudomonadota</taxon>
        <taxon>Betaproteobacteria</taxon>
        <taxon>Rhodocyclales</taxon>
        <taxon>Zoogloeaceae</taxon>
        <taxon>Uliginosibacterium</taxon>
    </lineage>
</organism>
<feature type="domain" description="EAL" evidence="4">
    <location>
        <begin position="488"/>
        <end position="742"/>
    </location>
</feature>
<dbReference type="Proteomes" id="UP001331561">
    <property type="component" value="Unassembled WGS sequence"/>
</dbReference>
<feature type="modified residue" description="4-aspartylphosphate" evidence="1">
    <location>
        <position position="88"/>
    </location>
</feature>
<dbReference type="InterPro" id="IPR029787">
    <property type="entry name" value="Nucleotide_cyclase"/>
</dbReference>
<dbReference type="InterPro" id="IPR001789">
    <property type="entry name" value="Sig_transdc_resp-reg_receiver"/>
</dbReference>
<dbReference type="NCBIfam" id="TIGR00254">
    <property type="entry name" value="GGDEF"/>
    <property type="match status" value="1"/>
</dbReference>
<dbReference type="PROSITE" id="PS50883">
    <property type="entry name" value="EAL"/>
    <property type="match status" value="1"/>
</dbReference>
<dbReference type="CDD" id="cd00156">
    <property type="entry name" value="REC"/>
    <property type="match status" value="1"/>
</dbReference>
<reference evidence="6 7" key="1">
    <citation type="submission" date="2024-01" db="EMBL/GenBank/DDBJ databases">
        <title>Uliginosibacterium soil sp. nov.</title>
        <authorList>
            <person name="Lv Y."/>
        </authorList>
    </citation>
    <scope>NUCLEOTIDE SEQUENCE [LARGE SCALE GENOMIC DNA]</scope>
    <source>
        <strain evidence="6 7">H3</strain>
    </source>
</reference>
<dbReference type="InterPro" id="IPR011006">
    <property type="entry name" value="CheY-like_superfamily"/>
</dbReference>
<dbReference type="SUPFAM" id="SSF55785">
    <property type="entry name" value="PYP-like sensor domain (PAS domain)"/>
    <property type="match status" value="1"/>
</dbReference>
<dbReference type="SMART" id="SM00448">
    <property type="entry name" value="REC"/>
    <property type="match status" value="1"/>
</dbReference>
<dbReference type="PROSITE" id="PS50112">
    <property type="entry name" value="PAS"/>
    <property type="match status" value="1"/>
</dbReference>
<dbReference type="Gene3D" id="3.30.450.20">
    <property type="entry name" value="PAS domain"/>
    <property type="match status" value="1"/>
</dbReference>
<dbReference type="Gene3D" id="3.20.20.450">
    <property type="entry name" value="EAL domain"/>
    <property type="match status" value="1"/>
</dbReference>
<dbReference type="PROSITE" id="PS50887">
    <property type="entry name" value="GGDEF"/>
    <property type="match status" value="1"/>
</dbReference>
<dbReference type="Pfam" id="PF00989">
    <property type="entry name" value="PAS"/>
    <property type="match status" value="1"/>
</dbReference>
<dbReference type="CDD" id="cd00130">
    <property type="entry name" value="PAS"/>
    <property type="match status" value="1"/>
</dbReference>
<name>A0ABU6K738_9RHOO</name>
<dbReference type="Gene3D" id="3.30.70.270">
    <property type="match status" value="1"/>
</dbReference>
<protein>
    <submittedName>
        <fullName evidence="6">EAL domain-containing protein</fullName>
    </submittedName>
</protein>
<accession>A0ABU6K738</accession>
<comment type="caution">
    <text evidence="6">The sequence shown here is derived from an EMBL/GenBank/DDBJ whole genome shotgun (WGS) entry which is preliminary data.</text>
</comment>
<evidence type="ECO:0000259" key="3">
    <source>
        <dbReference type="PROSITE" id="PS50112"/>
    </source>
</evidence>
<dbReference type="InterPro" id="IPR043128">
    <property type="entry name" value="Rev_trsase/Diguanyl_cyclase"/>
</dbReference>
<dbReference type="CDD" id="cd01949">
    <property type="entry name" value="GGDEF"/>
    <property type="match status" value="1"/>
</dbReference>
<dbReference type="CDD" id="cd01948">
    <property type="entry name" value="EAL"/>
    <property type="match status" value="1"/>
</dbReference>
<feature type="domain" description="PAS" evidence="3">
    <location>
        <begin position="172"/>
        <end position="229"/>
    </location>
</feature>